<accession>A0A814KTG0</accession>
<reference evidence="2" key="1">
    <citation type="submission" date="2021-02" db="EMBL/GenBank/DDBJ databases">
        <authorList>
            <person name="Nowell W R."/>
        </authorList>
    </citation>
    <scope>NUCLEOTIDE SEQUENCE</scope>
</reference>
<dbReference type="EMBL" id="CAJNOR010000685">
    <property type="protein sequence ID" value="CAF0981338.1"/>
    <property type="molecule type" value="Genomic_DNA"/>
</dbReference>
<keyword evidence="3" id="KW-1185">Reference proteome</keyword>
<protein>
    <submittedName>
        <fullName evidence="2">Uncharacterized protein</fullName>
    </submittedName>
</protein>
<evidence type="ECO:0000313" key="3">
    <source>
        <dbReference type="Proteomes" id="UP000663828"/>
    </source>
</evidence>
<gene>
    <name evidence="2" type="ORF">EDS130_LOCUS17584</name>
    <name evidence="1" type="ORF">XAT740_LOCUS12197</name>
</gene>
<proteinExistence type="predicted"/>
<dbReference type="EMBL" id="CAJNOJ010000079">
    <property type="protein sequence ID" value="CAF1054152.1"/>
    <property type="molecule type" value="Genomic_DNA"/>
</dbReference>
<name>A0A814KTG0_ADIRI</name>
<sequence length="195" mass="21994">MLQLPVEELPRKREERDRFWLQEWPRREKEPINIGDSMAKLWLLQDPNDKDDPNGFREVVLMCENCISDGQSVSNAAHPLEQDCACMRATVALGISMEAAIRSSLSVVNRILTLSRFSFSTIHTLIANRLPVARVSFAEVDFDINEMDQYCHTEIVHGVLNKEMTAKLLVKCRQKGVTVTPAVTSTILAITAAVR</sequence>
<comment type="caution">
    <text evidence="2">The sequence shown here is derived from an EMBL/GenBank/DDBJ whole genome shotgun (WGS) entry which is preliminary data.</text>
</comment>
<organism evidence="2 4">
    <name type="scientific">Adineta ricciae</name>
    <name type="common">Rotifer</name>
    <dbReference type="NCBI Taxonomy" id="249248"/>
    <lineage>
        <taxon>Eukaryota</taxon>
        <taxon>Metazoa</taxon>
        <taxon>Spiralia</taxon>
        <taxon>Gnathifera</taxon>
        <taxon>Rotifera</taxon>
        <taxon>Eurotatoria</taxon>
        <taxon>Bdelloidea</taxon>
        <taxon>Adinetida</taxon>
        <taxon>Adinetidae</taxon>
        <taxon>Adineta</taxon>
    </lineage>
</organism>
<evidence type="ECO:0000313" key="1">
    <source>
        <dbReference type="EMBL" id="CAF0981338.1"/>
    </source>
</evidence>
<evidence type="ECO:0000313" key="4">
    <source>
        <dbReference type="Proteomes" id="UP000663852"/>
    </source>
</evidence>
<dbReference type="Proteomes" id="UP000663828">
    <property type="component" value="Unassembled WGS sequence"/>
</dbReference>
<evidence type="ECO:0000313" key="2">
    <source>
        <dbReference type="EMBL" id="CAF1054152.1"/>
    </source>
</evidence>
<dbReference type="Proteomes" id="UP000663852">
    <property type="component" value="Unassembled WGS sequence"/>
</dbReference>
<dbReference type="AlphaFoldDB" id="A0A814KTG0"/>